<feature type="compositionally biased region" description="Low complexity" evidence="4">
    <location>
        <begin position="578"/>
        <end position="602"/>
    </location>
</feature>
<evidence type="ECO:0000256" key="1">
    <source>
        <dbReference type="ARBA" id="ARBA00022679"/>
    </source>
</evidence>
<dbReference type="GO" id="GO:0005634">
    <property type="term" value="C:nucleus"/>
    <property type="evidence" value="ECO:0007669"/>
    <property type="project" value="TreeGrafter"/>
</dbReference>
<dbReference type="AlphaFoldDB" id="A0A6A5CBR4"/>
<feature type="compositionally biased region" description="Polar residues" evidence="4">
    <location>
        <begin position="1"/>
        <end position="13"/>
    </location>
</feature>
<dbReference type="EMBL" id="VFQX01000002">
    <property type="protein sequence ID" value="KAF0984492.1"/>
    <property type="molecule type" value="Genomic_DNA"/>
</dbReference>
<evidence type="ECO:0000313" key="7">
    <source>
        <dbReference type="Proteomes" id="UP000444721"/>
    </source>
</evidence>
<dbReference type="Proteomes" id="UP000444721">
    <property type="component" value="Unassembled WGS sequence"/>
</dbReference>
<keyword evidence="1" id="KW-0808">Transferase</keyword>
<sequence length="778" mass="87880">MPKRSSAMSSAIQTTNHASTNTTNTTTKNTTTTTPPTSTTTTTTTTNTPTCNKESLSEETLNNILHLALQLYHGKKCLFVTGAGLSVSSGIATYRGDSNSVWSNHIIEMGTRRMFQSNPLDWYNNFWLQTHHRREYLIAKPNEGHYSIARLSKLCNVRVITQNIDHLHLKTSLSPSLVIEVHGRLGLYKCINQRKKNPCPYSKTLSIDSIEIMDYMVTTTTTTRNHSTAPTNNNSTTSNHSNHQEDLHSTDSTYPARTAATFVKKKKPTSSRSTTTTRTNSTTNSATNSTRNATNSATNLSTFTNNNNKNYVTSNTSSTFTIHSVPKCPSCCKPVLPQALLFDEKYESHDFYQWQKAMEWIGDCDLIVFVGTSFSVGVTAECLSIVQEQNKSFHDDEECDKKEDKDCNECEKDWKENKNTPPSRKIMYNFNMRLDEEVKDLNDMYHVIGRSECTLPLLYETLVEIGRVNRWTTNMHALTVITTNIIPTTTTSSTTVITTDTVPTTTTSSNNTIQCHHDDLKEIKQNESYRHDCCHHDESTKTTTTTITTMTTTCQNFHEHDMGCHLGTPIHSSNTFFSTSTTNTNNNNATTTSTTTGSNNSGGDHPKVVMMKTAKRFHSRLRMYYYSSQQQETSQRKRNLLSTSTTTTTTRTTKRTTTTTMMRSSYSQQQEPQLAAPSSLLSSTTTKRAFQIKYQDDDDDVNQPLLHHKHHSLDPNIQKKHHTSPASKKFKQIQDESLSLNRETIDDNENDERMVSNGHQEHSENDDDDSEDDYYLSE</sequence>
<dbReference type="GO" id="GO:0070403">
    <property type="term" value="F:NAD+ binding"/>
    <property type="evidence" value="ECO:0007669"/>
    <property type="project" value="InterPro"/>
</dbReference>
<name>A0A6A5CBR4_NAEFO</name>
<dbReference type="InterPro" id="IPR050134">
    <property type="entry name" value="NAD-dep_sirtuin_deacylases"/>
</dbReference>
<dbReference type="PROSITE" id="PS50305">
    <property type="entry name" value="SIRTUIN"/>
    <property type="match status" value="1"/>
</dbReference>
<feature type="binding site" evidence="3">
    <location>
        <position position="328"/>
    </location>
    <ligand>
        <name>Zn(2+)</name>
        <dbReference type="ChEBI" id="CHEBI:29105"/>
    </ligand>
</feature>
<feature type="compositionally biased region" description="Low complexity" evidence="4">
    <location>
        <begin position="14"/>
        <end position="50"/>
    </location>
</feature>
<dbReference type="OrthoDB" id="424302at2759"/>
<dbReference type="GO" id="GO:0017136">
    <property type="term" value="F:histone deacetylase activity, NAD-dependent"/>
    <property type="evidence" value="ECO:0007669"/>
    <property type="project" value="TreeGrafter"/>
</dbReference>
<evidence type="ECO:0000256" key="4">
    <source>
        <dbReference type="SAM" id="MobiDB-lite"/>
    </source>
</evidence>
<dbReference type="PANTHER" id="PTHR11085">
    <property type="entry name" value="NAD-DEPENDENT PROTEIN DEACYLASE SIRTUIN-5, MITOCHONDRIAL-RELATED"/>
    <property type="match status" value="1"/>
</dbReference>
<feature type="active site" description="Proton acceptor" evidence="3">
    <location>
        <position position="182"/>
    </location>
</feature>
<dbReference type="RefSeq" id="XP_044569205.1">
    <property type="nucleotide sequence ID" value="XM_044707266.1"/>
</dbReference>
<feature type="compositionally biased region" description="Acidic residues" evidence="4">
    <location>
        <begin position="764"/>
        <end position="778"/>
    </location>
</feature>
<feature type="compositionally biased region" description="Low complexity" evidence="4">
    <location>
        <begin position="642"/>
        <end position="665"/>
    </location>
</feature>
<feature type="binding site" evidence="3">
    <location>
        <position position="332"/>
    </location>
    <ligand>
        <name>Zn(2+)</name>
        <dbReference type="ChEBI" id="CHEBI:29105"/>
    </ligand>
</feature>
<feature type="region of interest" description="Disordered" evidence="4">
    <location>
        <begin position="699"/>
        <end position="778"/>
    </location>
</feature>
<dbReference type="InterPro" id="IPR029035">
    <property type="entry name" value="DHS-like_NAD/FAD-binding_dom"/>
</dbReference>
<feature type="binding site" evidence="3">
    <location>
        <position position="190"/>
    </location>
    <ligand>
        <name>Zn(2+)</name>
        <dbReference type="ChEBI" id="CHEBI:29105"/>
    </ligand>
</feature>
<dbReference type="GeneID" id="68107609"/>
<feature type="compositionally biased region" description="Basic residues" evidence="4">
    <location>
        <begin position="718"/>
        <end position="731"/>
    </location>
</feature>
<evidence type="ECO:0000256" key="2">
    <source>
        <dbReference type="ARBA" id="ARBA00023027"/>
    </source>
</evidence>
<dbReference type="InterPro" id="IPR026590">
    <property type="entry name" value="Ssirtuin_cat_dom"/>
</dbReference>
<feature type="region of interest" description="Disordered" evidence="4">
    <location>
        <begin position="578"/>
        <end position="606"/>
    </location>
</feature>
<dbReference type="VEuPathDB" id="AmoebaDB:NfTy_000820"/>
<evidence type="ECO:0000259" key="5">
    <source>
        <dbReference type="PROSITE" id="PS50305"/>
    </source>
</evidence>
<dbReference type="Gene3D" id="3.40.50.1220">
    <property type="entry name" value="TPP-binding domain"/>
    <property type="match status" value="1"/>
</dbReference>
<dbReference type="GO" id="GO:0046872">
    <property type="term" value="F:metal ion binding"/>
    <property type="evidence" value="ECO:0007669"/>
    <property type="project" value="UniProtKB-KW"/>
</dbReference>
<feature type="compositionally biased region" description="Basic and acidic residues" evidence="4">
    <location>
        <begin position="751"/>
        <end position="763"/>
    </location>
</feature>
<keyword evidence="2" id="KW-0520">NAD</keyword>
<protein>
    <recommendedName>
        <fullName evidence="5">Deacetylase sirtuin-type domain-containing protein</fullName>
    </recommendedName>
</protein>
<comment type="caution">
    <text evidence="6">The sequence shown here is derived from an EMBL/GenBank/DDBJ whole genome shotgun (WGS) entry which is preliminary data.</text>
</comment>
<keyword evidence="3" id="KW-0479">Metal-binding</keyword>
<evidence type="ECO:0000313" key="6">
    <source>
        <dbReference type="EMBL" id="KAF0984492.1"/>
    </source>
</evidence>
<reference evidence="6 7" key="1">
    <citation type="journal article" date="2019" name="Sci. Rep.">
        <title>Nanopore sequencing improves the draft genome of the human pathogenic amoeba Naegleria fowleri.</title>
        <authorList>
            <person name="Liechti N."/>
            <person name="Schurch N."/>
            <person name="Bruggmann R."/>
            <person name="Wittwer M."/>
        </authorList>
    </citation>
    <scope>NUCLEOTIDE SEQUENCE [LARGE SCALE GENOMIC DNA]</scope>
    <source>
        <strain evidence="6 7">ATCC 30894</strain>
    </source>
</reference>
<feature type="region of interest" description="Disordered" evidence="4">
    <location>
        <begin position="628"/>
        <end position="683"/>
    </location>
</feature>
<dbReference type="PANTHER" id="PTHR11085:SF10">
    <property type="entry name" value="NAD-DEPENDENT PROTEIN DEACYLASE SIRTUIN-5, MITOCHONDRIAL-RELATED"/>
    <property type="match status" value="1"/>
</dbReference>
<feature type="region of interest" description="Disordered" evidence="4">
    <location>
        <begin position="1"/>
        <end position="54"/>
    </location>
</feature>
<evidence type="ECO:0000256" key="3">
    <source>
        <dbReference type="PROSITE-ProRule" id="PRU00236"/>
    </source>
</evidence>
<dbReference type="SUPFAM" id="SSF52467">
    <property type="entry name" value="DHS-like NAD/FAD-binding domain"/>
    <property type="match status" value="1"/>
</dbReference>
<feature type="binding site" evidence="3">
    <location>
        <position position="199"/>
    </location>
    <ligand>
        <name>Zn(2+)</name>
        <dbReference type="ChEBI" id="CHEBI:29105"/>
    </ligand>
</feature>
<keyword evidence="3" id="KW-0862">Zinc</keyword>
<feature type="compositionally biased region" description="Low complexity" evidence="4">
    <location>
        <begin position="270"/>
        <end position="308"/>
    </location>
</feature>
<dbReference type="Pfam" id="PF02146">
    <property type="entry name" value="SIR2"/>
    <property type="match status" value="1"/>
</dbReference>
<feature type="region of interest" description="Disordered" evidence="4">
    <location>
        <begin position="222"/>
        <end position="308"/>
    </location>
</feature>
<organism evidence="6 7">
    <name type="scientific">Naegleria fowleri</name>
    <name type="common">Brain eating amoeba</name>
    <dbReference type="NCBI Taxonomy" id="5763"/>
    <lineage>
        <taxon>Eukaryota</taxon>
        <taxon>Discoba</taxon>
        <taxon>Heterolobosea</taxon>
        <taxon>Tetramitia</taxon>
        <taxon>Eutetramitia</taxon>
        <taxon>Vahlkampfiidae</taxon>
        <taxon>Naegleria</taxon>
    </lineage>
</organism>
<keyword evidence="7" id="KW-1185">Reference proteome</keyword>
<feature type="domain" description="Deacetylase sirtuin-type" evidence="5">
    <location>
        <begin position="54"/>
        <end position="461"/>
    </location>
</feature>
<gene>
    <name evidence="6" type="ORF">FDP41_000391</name>
</gene>
<dbReference type="VEuPathDB" id="AmoebaDB:FDP41_000391"/>
<feature type="compositionally biased region" description="Low complexity" evidence="4">
    <location>
        <begin position="222"/>
        <end position="241"/>
    </location>
</feature>
<proteinExistence type="predicted"/>
<dbReference type="VEuPathDB" id="AmoebaDB:NF0005460"/>
<dbReference type="VEuPathDB" id="AmoebaDB:NF0005470"/>
<accession>A0A6A5CBR4</accession>
<dbReference type="InterPro" id="IPR003000">
    <property type="entry name" value="Sirtuin"/>
</dbReference>